<accession>A0A8H5T130</accession>
<evidence type="ECO:0000313" key="2">
    <source>
        <dbReference type="EMBL" id="KAF5662726.1"/>
    </source>
</evidence>
<dbReference type="Proteomes" id="UP000567885">
    <property type="component" value="Unassembled WGS sequence"/>
</dbReference>
<comment type="caution">
    <text evidence="2">The sequence shown here is derived from an EMBL/GenBank/DDBJ whole genome shotgun (WGS) entry which is preliminary data.</text>
</comment>
<feature type="compositionally biased region" description="Basic residues" evidence="1">
    <location>
        <begin position="199"/>
        <end position="210"/>
    </location>
</feature>
<name>A0A8H5T130_FUSHE</name>
<keyword evidence="3" id="KW-1185">Reference proteome</keyword>
<reference evidence="2 3" key="1">
    <citation type="submission" date="2020-05" db="EMBL/GenBank/DDBJ databases">
        <title>Identification and distribution of gene clusters putatively required for synthesis of sphingolipid metabolism inhibitors in phylogenetically diverse species of the filamentous fungus Fusarium.</title>
        <authorList>
            <person name="Kim H.-S."/>
            <person name="Busman M."/>
            <person name="Brown D.W."/>
            <person name="Divon H."/>
            <person name="Uhlig S."/>
            <person name="Proctor R.H."/>
        </authorList>
    </citation>
    <scope>NUCLEOTIDE SEQUENCE [LARGE SCALE GENOMIC DNA]</scope>
    <source>
        <strain evidence="2 3">NRRL 20693</strain>
    </source>
</reference>
<dbReference type="EMBL" id="JAAGWQ010000159">
    <property type="protein sequence ID" value="KAF5662726.1"/>
    <property type="molecule type" value="Genomic_DNA"/>
</dbReference>
<sequence length="244" mass="27604">MKDRTSDHIHFPRHAERLPRRANGTCGYSDLLGRAVLISIVNYLADVVDALEDIKLPKQHKDRTKLKNDKKKMCTDIVRAANTFTALFNSAKSQTKYTDPAPKNLPLFRDEIQGQLLSPLSKAKTTKPTLSRTFSFSPYQQRLSVILSGIEEEICWWLRVPRPVKTTGSSQYPKQSVHFKHPIKECDQRSTRTGTTKTSKSHGTHSTRTGKPHDSRSSRAEQPRSHRQKRSSSPTPPASICTVM</sequence>
<gene>
    <name evidence="2" type="ORF">FHETE_7832</name>
</gene>
<proteinExistence type="predicted"/>
<evidence type="ECO:0000256" key="1">
    <source>
        <dbReference type="SAM" id="MobiDB-lite"/>
    </source>
</evidence>
<feature type="region of interest" description="Disordered" evidence="1">
    <location>
        <begin position="167"/>
        <end position="244"/>
    </location>
</feature>
<dbReference type="OrthoDB" id="5084929at2759"/>
<evidence type="ECO:0000313" key="3">
    <source>
        <dbReference type="Proteomes" id="UP000567885"/>
    </source>
</evidence>
<organism evidence="2 3">
    <name type="scientific">Fusarium heterosporum</name>
    <dbReference type="NCBI Taxonomy" id="42747"/>
    <lineage>
        <taxon>Eukaryota</taxon>
        <taxon>Fungi</taxon>
        <taxon>Dikarya</taxon>
        <taxon>Ascomycota</taxon>
        <taxon>Pezizomycotina</taxon>
        <taxon>Sordariomycetes</taxon>
        <taxon>Hypocreomycetidae</taxon>
        <taxon>Hypocreales</taxon>
        <taxon>Nectriaceae</taxon>
        <taxon>Fusarium</taxon>
        <taxon>Fusarium heterosporum species complex</taxon>
    </lineage>
</organism>
<protein>
    <submittedName>
        <fullName evidence="2">Uncharacterized protein</fullName>
    </submittedName>
</protein>
<feature type="compositionally biased region" description="Basic and acidic residues" evidence="1">
    <location>
        <begin position="211"/>
        <end position="224"/>
    </location>
</feature>
<dbReference type="AlphaFoldDB" id="A0A8H5T130"/>